<dbReference type="STRING" id="45070.Lnau_0142"/>
<dbReference type="AlphaFoldDB" id="A0A0W0X4A2"/>
<dbReference type="PATRIC" id="fig|45070.6.peg.146"/>
<protein>
    <submittedName>
        <fullName evidence="1">Uncharacterized protein</fullName>
    </submittedName>
</protein>
<keyword evidence="2" id="KW-1185">Reference proteome</keyword>
<organism evidence="1 2">
    <name type="scientific">Legionella nautarum</name>
    <dbReference type="NCBI Taxonomy" id="45070"/>
    <lineage>
        <taxon>Bacteria</taxon>
        <taxon>Pseudomonadati</taxon>
        <taxon>Pseudomonadota</taxon>
        <taxon>Gammaproteobacteria</taxon>
        <taxon>Legionellales</taxon>
        <taxon>Legionellaceae</taxon>
        <taxon>Legionella</taxon>
    </lineage>
</organism>
<dbReference type="Proteomes" id="UP000054725">
    <property type="component" value="Unassembled WGS sequence"/>
</dbReference>
<evidence type="ECO:0000313" key="2">
    <source>
        <dbReference type="Proteomes" id="UP000054725"/>
    </source>
</evidence>
<dbReference type="EMBL" id="LNYO01000001">
    <property type="protein sequence ID" value="KTD39375.1"/>
    <property type="molecule type" value="Genomic_DNA"/>
</dbReference>
<gene>
    <name evidence="1" type="ORF">Lnau_0142</name>
</gene>
<reference evidence="1 2" key="1">
    <citation type="submission" date="2015-11" db="EMBL/GenBank/DDBJ databases">
        <title>Genomic analysis of 38 Legionella species identifies large and diverse effector repertoires.</title>
        <authorList>
            <person name="Burstein D."/>
            <person name="Amaro F."/>
            <person name="Zusman T."/>
            <person name="Lifshitz Z."/>
            <person name="Cohen O."/>
            <person name="Gilbert J.A."/>
            <person name="Pupko T."/>
            <person name="Shuman H.A."/>
            <person name="Segal G."/>
        </authorList>
    </citation>
    <scope>NUCLEOTIDE SEQUENCE [LARGE SCALE GENOMIC DNA]</scope>
    <source>
        <strain evidence="1 2">ATCC 49506</strain>
    </source>
</reference>
<proteinExistence type="predicted"/>
<evidence type="ECO:0000313" key="1">
    <source>
        <dbReference type="EMBL" id="KTD39375.1"/>
    </source>
</evidence>
<accession>A0A0W0X4A2</accession>
<comment type="caution">
    <text evidence="1">The sequence shown here is derived from an EMBL/GenBank/DDBJ whole genome shotgun (WGS) entry which is preliminary data.</text>
</comment>
<sequence>MVVNMKAKREVKLIVDTKENVLVKSHQGKLQLDGSTKPLKGQIGVACTIASRERLRTFYGKDAEKSIDPVERKGRETEIILKKVKAIMVSQPLDYSALLEESTRGLEQMSYDPLTEIFKNPAFIHQKTEFAQSRQPLNAVKLYNMSAVDLQAKWAFFTLMDKADQIFGLKNLDWTIDDGFAGLKQALRTNGQIIFQGKYGICFHGGMNVRKHPSESRTDREVYFFKPGSLHASSWTHCVIVDQAKVIDGKAFIFFRDPYNSSTPGTPEKVYMLSYESFVQRISDKYGRVGRPDATYGLVVEQEQSVAVHEDEDPVSSISNLYV</sequence>
<name>A0A0W0X4A2_9GAMM</name>